<feature type="chain" id="PRO_5041348905" description="Serpin domain-containing protein" evidence="3">
    <location>
        <begin position="17"/>
        <end position="370"/>
    </location>
</feature>
<evidence type="ECO:0000313" key="6">
    <source>
        <dbReference type="Proteomes" id="UP001175271"/>
    </source>
</evidence>
<dbReference type="Proteomes" id="UP001175271">
    <property type="component" value="Unassembled WGS sequence"/>
</dbReference>
<evidence type="ECO:0000256" key="3">
    <source>
        <dbReference type="SAM" id="SignalP"/>
    </source>
</evidence>
<dbReference type="InterPro" id="IPR036186">
    <property type="entry name" value="Serpin_sf"/>
</dbReference>
<dbReference type="InterPro" id="IPR042185">
    <property type="entry name" value="Serpin_sf_2"/>
</dbReference>
<dbReference type="GO" id="GO:0005615">
    <property type="term" value="C:extracellular space"/>
    <property type="evidence" value="ECO:0007669"/>
    <property type="project" value="InterPro"/>
</dbReference>
<dbReference type="InterPro" id="IPR000215">
    <property type="entry name" value="Serpin_fam"/>
</dbReference>
<feature type="domain" description="Serpin" evidence="4">
    <location>
        <begin position="39"/>
        <end position="369"/>
    </location>
</feature>
<dbReference type="InterPro" id="IPR023796">
    <property type="entry name" value="Serpin_dom"/>
</dbReference>
<dbReference type="InterPro" id="IPR042178">
    <property type="entry name" value="Serpin_sf_1"/>
</dbReference>
<proteinExistence type="inferred from homology"/>
<dbReference type="PROSITE" id="PS00284">
    <property type="entry name" value="SERPIN"/>
    <property type="match status" value="1"/>
</dbReference>
<dbReference type="SUPFAM" id="SSF56574">
    <property type="entry name" value="Serpins"/>
    <property type="match status" value="1"/>
</dbReference>
<dbReference type="CDD" id="cd00172">
    <property type="entry name" value="serpin"/>
    <property type="match status" value="1"/>
</dbReference>
<dbReference type="InterPro" id="IPR023795">
    <property type="entry name" value="Serpin_CS"/>
</dbReference>
<dbReference type="AlphaFoldDB" id="A0AA39HQ12"/>
<dbReference type="Gene3D" id="2.30.39.10">
    <property type="entry name" value="Alpha-1-antitrypsin, domain 1"/>
    <property type="match status" value="1"/>
</dbReference>
<accession>A0AA39HQ12</accession>
<protein>
    <recommendedName>
        <fullName evidence="4">Serpin domain-containing protein</fullName>
    </recommendedName>
</protein>
<dbReference type="SMART" id="SM00093">
    <property type="entry name" value="SERPIN"/>
    <property type="match status" value="1"/>
</dbReference>
<evidence type="ECO:0000256" key="1">
    <source>
        <dbReference type="ARBA" id="ARBA00009500"/>
    </source>
</evidence>
<feature type="signal peptide" evidence="3">
    <location>
        <begin position="1"/>
        <end position="16"/>
    </location>
</feature>
<dbReference type="PROSITE" id="PS51257">
    <property type="entry name" value="PROKAR_LIPOPROTEIN"/>
    <property type="match status" value="1"/>
</dbReference>
<dbReference type="PANTHER" id="PTHR11461">
    <property type="entry name" value="SERINE PROTEASE INHIBITOR, SERPIN"/>
    <property type="match status" value="1"/>
</dbReference>
<comment type="similarity">
    <text evidence="1 2">Belongs to the serpin family.</text>
</comment>
<dbReference type="EMBL" id="JAUCMV010000003">
    <property type="protein sequence ID" value="KAK0408793.1"/>
    <property type="molecule type" value="Genomic_DNA"/>
</dbReference>
<keyword evidence="6" id="KW-1185">Reference proteome</keyword>
<sequence>MKILVVISCIIGLCSCTSDPRSSRRLYVNGQDVFTDALFRLALKALNEKPNESSVVSPFSIGMALATMNAGAGGNTSKEITDVAFPGLEPKDIENLFDYELGRLGLIIYQEHRPVDVASVIYLEINKFASDATKGHINELFKSSDISAQTNVAVVNAIHISSEFWKPFAKKDTKKKAFHTDDKTVKQIDMLNGVIRSAEFFETDDYVFASLDLNGLSGLEYFVLVPKKGSLAALKQQFISSTESYFNIHFKSMFCDELHITIPKFKTKTDRNLKETLKKLGIKDMFNETKADFKGISKARLLFSEFIHQAELEIDENGVMAAAASTLTVIGLSEAYPRYEPTPRYITVDKPFIFGITHLSIPIFVGQYYG</sequence>
<name>A0AA39HQ12_9BILA</name>
<dbReference type="Pfam" id="PF00079">
    <property type="entry name" value="Serpin"/>
    <property type="match status" value="1"/>
</dbReference>
<evidence type="ECO:0000256" key="2">
    <source>
        <dbReference type="RuleBase" id="RU000411"/>
    </source>
</evidence>
<reference evidence="5" key="1">
    <citation type="submission" date="2023-06" db="EMBL/GenBank/DDBJ databases">
        <title>Genomic analysis of the entomopathogenic nematode Steinernema hermaphroditum.</title>
        <authorList>
            <person name="Schwarz E.M."/>
            <person name="Heppert J.K."/>
            <person name="Baniya A."/>
            <person name="Schwartz H.T."/>
            <person name="Tan C.-H."/>
            <person name="Antoshechkin I."/>
            <person name="Sternberg P.W."/>
            <person name="Goodrich-Blair H."/>
            <person name="Dillman A.R."/>
        </authorList>
    </citation>
    <scope>NUCLEOTIDE SEQUENCE</scope>
    <source>
        <strain evidence="5">PS9179</strain>
        <tissue evidence="5">Whole animal</tissue>
    </source>
</reference>
<evidence type="ECO:0000259" key="4">
    <source>
        <dbReference type="SMART" id="SM00093"/>
    </source>
</evidence>
<dbReference type="Gene3D" id="3.30.497.10">
    <property type="entry name" value="Antithrombin, subunit I, domain 2"/>
    <property type="match status" value="2"/>
</dbReference>
<keyword evidence="3" id="KW-0732">Signal</keyword>
<organism evidence="5 6">
    <name type="scientific">Steinernema hermaphroditum</name>
    <dbReference type="NCBI Taxonomy" id="289476"/>
    <lineage>
        <taxon>Eukaryota</taxon>
        <taxon>Metazoa</taxon>
        <taxon>Ecdysozoa</taxon>
        <taxon>Nematoda</taxon>
        <taxon>Chromadorea</taxon>
        <taxon>Rhabditida</taxon>
        <taxon>Tylenchina</taxon>
        <taxon>Panagrolaimomorpha</taxon>
        <taxon>Strongyloidoidea</taxon>
        <taxon>Steinernematidae</taxon>
        <taxon>Steinernema</taxon>
    </lineage>
</organism>
<dbReference type="GO" id="GO:0004867">
    <property type="term" value="F:serine-type endopeptidase inhibitor activity"/>
    <property type="evidence" value="ECO:0007669"/>
    <property type="project" value="InterPro"/>
</dbReference>
<gene>
    <name evidence="5" type="ORF">QR680_004160</name>
</gene>
<dbReference type="PANTHER" id="PTHR11461:SF211">
    <property type="entry name" value="GH10112P-RELATED"/>
    <property type="match status" value="1"/>
</dbReference>
<evidence type="ECO:0000313" key="5">
    <source>
        <dbReference type="EMBL" id="KAK0408793.1"/>
    </source>
</evidence>
<comment type="caution">
    <text evidence="5">The sequence shown here is derived from an EMBL/GenBank/DDBJ whole genome shotgun (WGS) entry which is preliminary data.</text>
</comment>